<gene>
    <name evidence="1" type="ORF">RhiirA4_477115</name>
</gene>
<sequence length="70" mass="7759">MLIVLFSSPSGFIIDENSNVPPVFNELSLSFLTLIMMDNNYAFYTNGSVSNFGTPNVSFGLGWVQVDYIL</sequence>
<name>A0A2I1HCS2_9GLOM</name>
<keyword evidence="2" id="KW-1185">Reference proteome</keyword>
<evidence type="ECO:0000313" key="2">
    <source>
        <dbReference type="Proteomes" id="UP000234323"/>
    </source>
</evidence>
<proteinExistence type="predicted"/>
<dbReference type="AlphaFoldDB" id="A0A2I1HCS2"/>
<protein>
    <submittedName>
        <fullName evidence="1">Uncharacterized protein</fullName>
    </submittedName>
</protein>
<accession>A0A2I1HCS2</accession>
<reference evidence="1 2" key="1">
    <citation type="submission" date="2015-10" db="EMBL/GenBank/DDBJ databases">
        <title>Genome analyses suggest a sexual origin of heterokaryosis in a supposedly ancient asexual fungus.</title>
        <authorList>
            <person name="Ropars J."/>
            <person name="Sedzielewska K."/>
            <person name="Noel J."/>
            <person name="Charron P."/>
            <person name="Farinelli L."/>
            <person name="Marton T."/>
            <person name="Kruger M."/>
            <person name="Pelin A."/>
            <person name="Brachmann A."/>
            <person name="Corradi N."/>
        </authorList>
    </citation>
    <scope>NUCLEOTIDE SEQUENCE [LARGE SCALE GENOMIC DNA]</scope>
    <source>
        <strain evidence="1 2">A4</strain>
    </source>
</reference>
<dbReference type="Proteomes" id="UP000234323">
    <property type="component" value="Unassembled WGS sequence"/>
</dbReference>
<organism evidence="1 2">
    <name type="scientific">Rhizophagus irregularis</name>
    <dbReference type="NCBI Taxonomy" id="588596"/>
    <lineage>
        <taxon>Eukaryota</taxon>
        <taxon>Fungi</taxon>
        <taxon>Fungi incertae sedis</taxon>
        <taxon>Mucoromycota</taxon>
        <taxon>Glomeromycotina</taxon>
        <taxon>Glomeromycetes</taxon>
        <taxon>Glomerales</taxon>
        <taxon>Glomeraceae</taxon>
        <taxon>Rhizophagus</taxon>
    </lineage>
</organism>
<dbReference type="EMBL" id="LLXI01002260">
    <property type="protein sequence ID" value="PKY56659.1"/>
    <property type="molecule type" value="Genomic_DNA"/>
</dbReference>
<comment type="caution">
    <text evidence="1">The sequence shown here is derived from an EMBL/GenBank/DDBJ whole genome shotgun (WGS) entry which is preliminary data.</text>
</comment>
<evidence type="ECO:0000313" key="1">
    <source>
        <dbReference type="EMBL" id="PKY56659.1"/>
    </source>
</evidence>